<accession>D4JBL3</accession>
<organism evidence="1 2">
    <name type="scientific">Coprococcus catus GD/7</name>
    <dbReference type="NCBI Taxonomy" id="717962"/>
    <lineage>
        <taxon>Bacteria</taxon>
        <taxon>Bacillati</taxon>
        <taxon>Bacillota</taxon>
        <taxon>Clostridia</taxon>
        <taxon>Lachnospirales</taxon>
        <taxon>Lachnospiraceae</taxon>
        <taxon>Coprococcus</taxon>
    </lineage>
</organism>
<dbReference type="Proteomes" id="UP000008798">
    <property type="component" value="Chromosome"/>
</dbReference>
<dbReference type="PATRIC" id="fig|717962.3.peg.3053"/>
<dbReference type="HOGENOM" id="CLU_3412485_0_0_9"/>
<evidence type="ECO:0000313" key="2">
    <source>
        <dbReference type="Proteomes" id="UP000008798"/>
    </source>
</evidence>
<reference evidence="1 2" key="1">
    <citation type="submission" date="2010-03" db="EMBL/GenBank/DDBJ databases">
        <title>The genome sequence of Coprococcus catus GD/7.</title>
        <authorList>
            <consortium name="metaHIT consortium -- http://www.metahit.eu/"/>
            <person name="Pajon A."/>
            <person name="Turner K."/>
            <person name="Parkhill J."/>
            <person name="Duncan S."/>
            <person name="Flint H."/>
        </authorList>
    </citation>
    <scope>NUCLEOTIDE SEQUENCE [LARGE SCALE GENOMIC DNA]</scope>
    <source>
        <strain evidence="1 2">GD/7</strain>
    </source>
</reference>
<dbReference type="AlphaFoldDB" id="D4JBL3"/>
<evidence type="ECO:0000313" key="1">
    <source>
        <dbReference type="EMBL" id="CBK81734.1"/>
    </source>
</evidence>
<name>D4JBL3_9FIRM</name>
<dbReference type="STRING" id="717962.CC1_31870"/>
<sequence>MPIETVEELLKNIVKDSENRELPDTRRC</sequence>
<dbReference type="KEGG" id="cct:CC1_31870"/>
<protein>
    <submittedName>
        <fullName evidence="1">Uncharacterized protein</fullName>
    </submittedName>
</protein>
<dbReference type="EMBL" id="FP929038">
    <property type="protein sequence ID" value="CBK81734.1"/>
    <property type="molecule type" value="Genomic_DNA"/>
</dbReference>
<reference evidence="1 2" key="2">
    <citation type="submission" date="2010-03" db="EMBL/GenBank/DDBJ databases">
        <authorList>
            <person name="Pajon A."/>
        </authorList>
    </citation>
    <scope>NUCLEOTIDE SEQUENCE [LARGE SCALE GENOMIC DNA]</scope>
    <source>
        <strain evidence="1 2">GD/7</strain>
    </source>
</reference>
<gene>
    <name evidence="1" type="ORF">CC1_31870</name>
</gene>
<proteinExistence type="predicted"/>